<dbReference type="Pfam" id="PF13839">
    <property type="entry name" value="PC-Esterase"/>
    <property type="match status" value="1"/>
</dbReference>
<dbReference type="Proteomes" id="UP000634136">
    <property type="component" value="Unassembled WGS sequence"/>
</dbReference>
<evidence type="ECO:0000256" key="1">
    <source>
        <dbReference type="ARBA" id="ARBA00004167"/>
    </source>
</evidence>
<dbReference type="PANTHER" id="PTHR32285">
    <property type="entry name" value="PROTEIN TRICHOME BIREFRINGENCE-LIKE 9-RELATED"/>
    <property type="match status" value="1"/>
</dbReference>
<comment type="caution">
    <text evidence="10">The sequence shown here is derived from an EMBL/GenBank/DDBJ whole genome shotgun (WGS) entry which is preliminary data.</text>
</comment>
<evidence type="ECO:0000256" key="6">
    <source>
        <dbReference type="ARBA" id="ARBA00023136"/>
    </source>
</evidence>
<feature type="transmembrane region" description="Helical" evidence="7">
    <location>
        <begin position="17"/>
        <end position="36"/>
    </location>
</feature>
<reference evidence="10" key="1">
    <citation type="submission" date="2020-09" db="EMBL/GenBank/DDBJ databases">
        <title>Genome-Enabled Discovery of Anthraquinone Biosynthesis in Senna tora.</title>
        <authorList>
            <person name="Kang S.-H."/>
            <person name="Pandey R.P."/>
            <person name="Lee C.-M."/>
            <person name="Sim J.-S."/>
            <person name="Jeong J.-T."/>
            <person name="Choi B.-S."/>
            <person name="Jung M."/>
            <person name="Ginzburg D."/>
            <person name="Zhao K."/>
            <person name="Won S.Y."/>
            <person name="Oh T.-J."/>
            <person name="Yu Y."/>
            <person name="Kim N.-H."/>
            <person name="Lee O.R."/>
            <person name="Lee T.-H."/>
            <person name="Bashyal P."/>
            <person name="Kim T.-S."/>
            <person name="Lee W.-H."/>
            <person name="Kawkins C."/>
            <person name="Kim C.-K."/>
            <person name="Kim J.S."/>
            <person name="Ahn B.O."/>
            <person name="Rhee S.Y."/>
            <person name="Sohng J.K."/>
        </authorList>
    </citation>
    <scope>NUCLEOTIDE SEQUENCE</scope>
    <source>
        <tissue evidence="10">Leaf</tissue>
    </source>
</reference>
<evidence type="ECO:0000313" key="10">
    <source>
        <dbReference type="EMBL" id="KAF7828163.1"/>
    </source>
</evidence>
<evidence type="ECO:0000259" key="8">
    <source>
        <dbReference type="Pfam" id="PF13839"/>
    </source>
</evidence>
<dbReference type="OrthoDB" id="630188at2759"/>
<evidence type="ECO:0000256" key="2">
    <source>
        <dbReference type="ARBA" id="ARBA00007727"/>
    </source>
</evidence>
<evidence type="ECO:0000313" key="11">
    <source>
        <dbReference type="Proteomes" id="UP000634136"/>
    </source>
</evidence>
<evidence type="ECO:0000256" key="3">
    <source>
        <dbReference type="ARBA" id="ARBA00022692"/>
    </source>
</evidence>
<dbReference type="GO" id="GO:0016413">
    <property type="term" value="F:O-acetyltransferase activity"/>
    <property type="evidence" value="ECO:0007669"/>
    <property type="project" value="InterPro"/>
</dbReference>
<dbReference type="Pfam" id="PF14416">
    <property type="entry name" value="PMR5N"/>
    <property type="match status" value="1"/>
</dbReference>
<dbReference type="GO" id="GO:0005794">
    <property type="term" value="C:Golgi apparatus"/>
    <property type="evidence" value="ECO:0007669"/>
    <property type="project" value="TreeGrafter"/>
</dbReference>
<gene>
    <name evidence="10" type="ORF">G2W53_019327</name>
</gene>
<sequence>MKIDSLKHKFLYKHKNLLLNFVAATFLIGLAFRFLFFNSSEIPPVLQSPFPEKTAVLEPSVSTPVTEDGPKIADQINDAEKCDVLVGDWVPNPSGPVYNNESCKFIESHQNCLTNGRPDRGFMNWRWSPRDCELPQFDAERFLRMMRNKKWALIGDSISRNHVQSLLCMLSMVEPAEEVYHDKEYRSRKWHFPSYNFSLWVIWSPFLVKAAIFEDMNGVATSEVELHLDKLHSEWVDEYQNLDYMIISTGKWFLKSSIYYENDSIIGCHYCPKRNLTELGFDFAYRKSLRLAMNFIASSNHKGLIFFRTSTPDHFEYGEWFSGGNCNRTAPVKEGEMEMKDLNRILRDIELEEFANATAKASRNGVNLKLLDVAPLSLLRPDGHPGPYRQFHPFAEGQNAQVQNDCLHWCLPGPIDSWNDIIMKMVIDG</sequence>
<keyword evidence="3 7" id="KW-0812">Transmembrane</keyword>
<feature type="domain" description="Trichome birefringence-like C-terminal" evidence="8">
    <location>
        <begin position="134"/>
        <end position="425"/>
    </location>
</feature>
<proteinExistence type="inferred from homology"/>
<evidence type="ECO:0000256" key="4">
    <source>
        <dbReference type="ARBA" id="ARBA00022968"/>
    </source>
</evidence>
<evidence type="ECO:0000259" key="9">
    <source>
        <dbReference type="Pfam" id="PF14416"/>
    </source>
</evidence>
<dbReference type="InterPro" id="IPR026057">
    <property type="entry name" value="TBL_C"/>
</dbReference>
<feature type="domain" description="Trichome birefringence-like N-terminal" evidence="9">
    <location>
        <begin position="80"/>
        <end position="133"/>
    </location>
</feature>
<evidence type="ECO:0000256" key="7">
    <source>
        <dbReference type="SAM" id="Phobius"/>
    </source>
</evidence>
<dbReference type="EMBL" id="JAAIUW010000006">
    <property type="protein sequence ID" value="KAF7828163.1"/>
    <property type="molecule type" value="Genomic_DNA"/>
</dbReference>
<organism evidence="10 11">
    <name type="scientific">Senna tora</name>
    <dbReference type="NCBI Taxonomy" id="362788"/>
    <lineage>
        <taxon>Eukaryota</taxon>
        <taxon>Viridiplantae</taxon>
        <taxon>Streptophyta</taxon>
        <taxon>Embryophyta</taxon>
        <taxon>Tracheophyta</taxon>
        <taxon>Spermatophyta</taxon>
        <taxon>Magnoliopsida</taxon>
        <taxon>eudicotyledons</taxon>
        <taxon>Gunneridae</taxon>
        <taxon>Pentapetalae</taxon>
        <taxon>rosids</taxon>
        <taxon>fabids</taxon>
        <taxon>Fabales</taxon>
        <taxon>Fabaceae</taxon>
        <taxon>Caesalpinioideae</taxon>
        <taxon>Cassia clade</taxon>
        <taxon>Senna</taxon>
    </lineage>
</organism>
<dbReference type="InterPro" id="IPR025846">
    <property type="entry name" value="TBL_N"/>
</dbReference>
<comment type="similarity">
    <text evidence="2">Belongs to the PC-esterase family. TBL subfamily.</text>
</comment>
<keyword evidence="5 7" id="KW-1133">Transmembrane helix</keyword>
<dbReference type="PANTHER" id="PTHR32285:SF219">
    <property type="entry name" value="PROTEIN TRICHOME BIREFRINGENCE-LIKE 24"/>
    <property type="match status" value="1"/>
</dbReference>
<dbReference type="InterPro" id="IPR029962">
    <property type="entry name" value="TBL"/>
</dbReference>
<comment type="subcellular location">
    <subcellularLocation>
        <location evidence="1">Membrane</location>
        <topology evidence="1">Single-pass membrane protein</topology>
    </subcellularLocation>
</comment>
<evidence type="ECO:0000256" key="5">
    <source>
        <dbReference type="ARBA" id="ARBA00022989"/>
    </source>
</evidence>
<dbReference type="AlphaFoldDB" id="A0A834TTE1"/>
<accession>A0A834TTE1</accession>
<dbReference type="GO" id="GO:0016020">
    <property type="term" value="C:membrane"/>
    <property type="evidence" value="ECO:0007669"/>
    <property type="project" value="UniProtKB-SubCell"/>
</dbReference>
<keyword evidence="4" id="KW-0735">Signal-anchor</keyword>
<protein>
    <submittedName>
        <fullName evidence="10">Protein trichome birefringence-like 23</fullName>
    </submittedName>
</protein>
<keyword evidence="11" id="KW-1185">Reference proteome</keyword>
<keyword evidence="6 7" id="KW-0472">Membrane</keyword>
<name>A0A834TTE1_9FABA</name>